<dbReference type="Proteomes" id="UP000775213">
    <property type="component" value="Unassembled WGS sequence"/>
</dbReference>
<evidence type="ECO:0000313" key="2">
    <source>
        <dbReference type="Proteomes" id="UP000775213"/>
    </source>
</evidence>
<evidence type="ECO:0000313" key="1">
    <source>
        <dbReference type="EMBL" id="KAH0451916.1"/>
    </source>
</evidence>
<name>A0AAV7G6G4_DENCH</name>
<gene>
    <name evidence="1" type="ORF">IEQ34_019215</name>
</gene>
<sequence>MEERGQLRLPAIRSAFRREGVKRAKLTIIKKKTVSHFICVVSRGLSEKKSLSGIRSRMNGYDGRKFRGRGQRAVQMNEDGWLTLESECHFLDTNPNRTKM</sequence>
<dbReference type="AlphaFoldDB" id="A0AAV7G6G4"/>
<dbReference type="EMBL" id="JAGFBR010000017">
    <property type="protein sequence ID" value="KAH0451916.1"/>
    <property type="molecule type" value="Genomic_DNA"/>
</dbReference>
<keyword evidence="2" id="KW-1185">Reference proteome</keyword>
<organism evidence="1 2">
    <name type="scientific">Dendrobium chrysotoxum</name>
    <name type="common">Orchid</name>
    <dbReference type="NCBI Taxonomy" id="161865"/>
    <lineage>
        <taxon>Eukaryota</taxon>
        <taxon>Viridiplantae</taxon>
        <taxon>Streptophyta</taxon>
        <taxon>Embryophyta</taxon>
        <taxon>Tracheophyta</taxon>
        <taxon>Spermatophyta</taxon>
        <taxon>Magnoliopsida</taxon>
        <taxon>Liliopsida</taxon>
        <taxon>Asparagales</taxon>
        <taxon>Orchidaceae</taxon>
        <taxon>Epidendroideae</taxon>
        <taxon>Malaxideae</taxon>
        <taxon>Dendrobiinae</taxon>
        <taxon>Dendrobium</taxon>
    </lineage>
</organism>
<accession>A0AAV7G6G4</accession>
<reference evidence="1 2" key="1">
    <citation type="journal article" date="2021" name="Hortic Res">
        <title>Chromosome-scale assembly of the Dendrobium chrysotoxum genome enhances the understanding of orchid evolution.</title>
        <authorList>
            <person name="Zhang Y."/>
            <person name="Zhang G.Q."/>
            <person name="Zhang D."/>
            <person name="Liu X.D."/>
            <person name="Xu X.Y."/>
            <person name="Sun W.H."/>
            <person name="Yu X."/>
            <person name="Zhu X."/>
            <person name="Wang Z.W."/>
            <person name="Zhao X."/>
            <person name="Zhong W.Y."/>
            <person name="Chen H."/>
            <person name="Yin W.L."/>
            <person name="Huang T."/>
            <person name="Niu S.C."/>
            <person name="Liu Z.J."/>
        </authorList>
    </citation>
    <scope>NUCLEOTIDE SEQUENCE [LARGE SCALE GENOMIC DNA]</scope>
    <source>
        <strain evidence="1">Lindl</strain>
    </source>
</reference>
<proteinExistence type="predicted"/>
<protein>
    <submittedName>
        <fullName evidence="1">Uncharacterized protein</fullName>
    </submittedName>
</protein>
<comment type="caution">
    <text evidence="1">The sequence shown here is derived from an EMBL/GenBank/DDBJ whole genome shotgun (WGS) entry which is preliminary data.</text>
</comment>